<sequence>MNKTAVITIFVSHQLRLIFKSMQINGDYENLKNLARYIDAGTKTISDCIVNRNYDSLVSNEDDKLISDINEGINIFTKETEEISTQISRLDNLNSLLSRAQNEISELKRYGAILGLQFATTDFAQQDTNNANTSFNGENRNKINQNDNFVAMQTNTPLYHSSDPVYRPIAEDEYQTLPAIVPLLVRLDDMNKHYQHLMNTGALRFTSEQFAEIVQLSSSRINAFVRALVQLNRMAIIEERGSTSYQML</sequence>
<evidence type="ECO:0000256" key="1">
    <source>
        <dbReference type="SAM" id="Coils"/>
    </source>
</evidence>
<dbReference type="EMBL" id="MLAK01000259">
    <property type="protein sequence ID" value="OHT15209.1"/>
    <property type="molecule type" value="Genomic_DNA"/>
</dbReference>
<proteinExistence type="predicted"/>
<protein>
    <submittedName>
        <fullName evidence="2">Uncharacterized protein</fullName>
    </submittedName>
</protein>
<evidence type="ECO:0000313" key="2">
    <source>
        <dbReference type="EMBL" id="OHT15209.1"/>
    </source>
</evidence>
<keyword evidence="3" id="KW-1185">Reference proteome</keyword>
<dbReference type="AlphaFoldDB" id="A0A1J4KV66"/>
<name>A0A1J4KV66_9EUKA</name>
<organism evidence="2 3">
    <name type="scientific">Tritrichomonas foetus</name>
    <dbReference type="NCBI Taxonomy" id="1144522"/>
    <lineage>
        <taxon>Eukaryota</taxon>
        <taxon>Metamonada</taxon>
        <taxon>Parabasalia</taxon>
        <taxon>Tritrichomonadida</taxon>
        <taxon>Tritrichomonadidae</taxon>
        <taxon>Tritrichomonas</taxon>
    </lineage>
</organism>
<feature type="coiled-coil region" evidence="1">
    <location>
        <begin position="83"/>
        <end position="110"/>
    </location>
</feature>
<keyword evidence="1" id="KW-0175">Coiled coil</keyword>
<dbReference type="Proteomes" id="UP000179807">
    <property type="component" value="Unassembled WGS sequence"/>
</dbReference>
<evidence type="ECO:0000313" key="3">
    <source>
        <dbReference type="Proteomes" id="UP000179807"/>
    </source>
</evidence>
<accession>A0A1J4KV66</accession>
<reference evidence="2" key="1">
    <citation type="submission" date="2016-10" db="EMBL/GenBank/DDBJ databases">
        <authorList>
            <person name="Benchimol M."/>
            <person name="Almeida L.G."/>
            <person name="Vasconcelos A.T."/>
            <person name="Perreira-Neves A."/>
            <person name="Rosa I.A."/>
            <person name="Tasca T."/>
            <person name="Bogo M.R."/>
            <person name="de Souza W."/>
        </authorList>
    </citation>
    <scope>NUCLEOTIDE SEQUENCE [LARGE SCALE GENOMIC DNA]</scope>
    <source>
        <strain evidence="2">K</strain>
    </source>
</reference>
<gene>
    <name evidence="2" type="ORF">TRFO_42666</name>
</gene>
<dbReference type="GeneID" id="94849126"/>
<comment type="caution">
    <text evidence="2">The sequence shown here is derived from an EMBL/GenBank/DDBJ whole genome shotgun (WGS) entry which is preliminary data.</text>
</comment>
<dbReference type="RefSeq" id="XP_068368345.1">
    <property type="nucleotide sequence ID" value="XM_068514422.1"/>
</dbReference>
<dbReference type="OrthoDB" id="10656415at2759"/>
<dbReference type="VEuPathDB" id="TrichDB:TRFO_42666"/>